<keyword evidence="4" id="KW-0520">NAD</keyword>
<dbReference type="eggNOG" id="COG1648">
    <property type="taxonomic scope" value="Bacteria"/>
</dbReference>
<dbReference type="UniPathway" id="UPA00262">
    <property type="reaction ID" value="UER00222"/>
</dbReference>
<dbReference type="Proteomes" id="UP000002430">
    <property type="component" value="Chromosome"/>
</dbReference>
<dbReference type="HOGENOM" id="CLU_011276_8_1_7"/>
<dbReference type="InterPro" id="IPR028281">
    <property type="entry name" value="Sirohaem_synthase_central"/>
</dbReference>
<dbReference type="PANTHER" id="PTHR35330">
    <property type="entry name" value="SIROHEME BIOSYNTHESIS PROTEIN MET8"/>
    <property type="match status" value="1"/>
</dbReference>
<evidence type="ECO:0000256" key="5">
    <source>
        <dbReference type="ARBA" id="ARBA00023244"/>
    </source>
</evidence>
<dbReference type="InterPro" id="IPR036291">
    <property type="entry name" value="NAD(P)-bd_dom_sf"/>
</dbReference>
<dbReference type="Pfam" id="PF14824">
    <property type="entry name" value="Sirohm_synth_M"/>
    <property type="match status" value="1"/>
</dbReference>
<evidence type="ECO:0000313" key="8">
    <source>
        <dbReference type="EMBL" id="CAJ54376.1"/>
    </source>
</evidence>
<dbReference type="GO" id="GO:0019354">
    <property type="term" value="P:siroheme biosynthetic process"/>
    <property type="evidence" value="ECO:0007669"/>
    <property type="project" value="UniProtKB-UniPathway"/>
</dbReference>
<dbReference type="GO" id="GO:0004325">
    <property type="term" value="F:ferrochelatase activity"/>
    <property type="evidence" value="ECO:0007669"/>
    <property type="project" value="InterPro"/>
</dbReference>
<dbReference type="EMBL" id="AM180252">
    <property type="protein sequence ID" value="CAJ54376.1"/>
    <property type="molecule type" value="Genomic_DNA"/>
</dbReference>
<keyword evidence="3" id="KW-0560">Oxidoreductase</keyword>
<dbReference type="InterPro" id="IPR006367">
    <property type="entry name" value="Sirohaem_synthase_N"/>
</dbReference>
<accession>Q1MRK0</accession>
<keyword evidence="5" id="KW-0627">Porphyrin biosynthesis</keyword>
<reference evidence="8 9" key="1">
    <citation type="submission" date="2005-11" db="EMBL/GenBank/DDBJ databases">
        <title>The complete genome sequence of Lawsonia intracellularis: the causative agent of proliferative enteropathy.</title>
        <authorList>
            <person name="Kaur K."/>
            <person name="Zhang Q."/>
            <person name="Beckler D."/>
            <person name="Munir S."/>
            <person name="Li L."/>
            <person name="Kinsley K."/>
            <person name="Herron L."/>
            <person name="Peterson A."/>
            <person name="May B."/>
            <person name="Singh S."/>
            <person name="Gebhart C."/>
            <person name="Kapur V."/>
        </authorList>
    </citation>
    <scope>NUCLEOTIDE SEQUENCE [LARGE SCALE GENOMIC DNA]</scope>
    <source>
        <strain evidence="8 9">PHE/MN1-00</strain>
    </source>
</reference>
<keyword evidence="9" id="KW-1185">Reference proteome</keyword>
<evidence type="ECO:0000256" key="4">
    <source>
        <dbReference type="ARBA" id="ARBA00023027"/>
    </source>
</evidence>
<dbReference type="EC" id="1.3.1.76" evidence="2"/>
<dbReference type="InterPro" id="IPR042518">
    <property type="entry name" value="SirC_C"/>
</dbReference>
<dbReference type="KEGG" id="lip:LI0320"/>
<evidence type="ECO:0000256" key="2">
    <source>
        <dbReference type="ARBA" id="ARBA00012400"/>
    </source>
</evidence>
<dbReference type="Gene3D" id="3.40.50.720">
    <property type="entry name" value="NAD(P)-binding Rossmann-like Domain"/>
    <property type="match status" value="1"/>
</dbReference>
<dbReference type="STRING" id="363253.LI0320"/>
<evidence type="ECO:0000313" key="9">
    <source>
        <dbReference type="Proteomes" id="UP000002430"/>
    </source>
</evidence>
<evidence type="ECO:0000256" key="3">
    <source>
        <dbReference type="ARBA" id="ARBA00023002"/>
    </source>
</evidence>
<dbReference type="AlphaFoldDB" id="Q1MRK0"/>
<dbReference type="SUPFAM" id="SSF75615">
    <property type="entry name" value="Siroheme synthase middle domains-like"/>
    <property type="match status" value="1"/>
</dbReference>
<dbReference type="SUPFAM" id="SSF51735">
    <property type="entry name" value="NAD(P)-binding Rossmann-fold domains"/>
    <property type="match status" value="1"/>
</dbReference>
<dbReference type="InterPro" id="IPR028161">
    <property type="entry name" value="Met8-like"/>
</dbReference>
<proteinExistence type="predicted"/>
<dbReference type="GO" id="GO:0043115">
    <property type="term" value="F:precorrin-2 dehydrogenase activity"/>
    <property type="evidence" value="ECO:0007669"/>
    <property type="project" value="UniProtKB-EC"/>
</dbReference>
<gene>
    <name evidence="8" type="primary">cysG</name>
    <name evidence="8" type="ordered locus">LI0320</name>
</gene>
<dbReference type="RefSeq" id="WP_011526405.1">
    <property type="nucleotide sequence ID" value="NC_008011.1"/>
</dbReference>
<evidence type="ECO:0000256" key="6">
    <source>
        <dbReference type="ARBA" id="ARBA00047561"/>
    </source>
</evidence>
<comment type="catalytic activity">
    <reaction evidence="6">
        <text>precorrin-2 + NAD(+) = sirohydrochlorin + NADH + 2 H(+)</text>
        <dbReference type="Rhea" id="RHEA:15613"/>
        <dbReference type="ChEBI" id="CHEBI:15378"/>
        <dbReference type="ChEBI" id="CHEBI:57540"/>
        <dbReference type="ChEBI" id="CHEBI:57945"/>
        <dbReference type="ChEBI" id="CHEBI:58351"/>
        <dbReference type="ChEBI" id="CHEBI:58827"/>
        <dbReference type="EC" id="1.3.1.76"/>
    </reaction>
</comment>
<name>Q1MRK0_LAWIP</name>
<organism evidence="8 9">
    <name type="scientific">Lawsonia intracellularis (strain PHE/MN1-00)</name>
    <dbReference type="NCBI Taxonomy" id="363253"/>
    <lineage>
        <taxon>Bacteria</taxon>
        <taxon>Pseudomonadati</taxon>
        <taxon>Thermodesulfobacteriota</taxon>
        <taxon>Desulfovibrionia</taxon>
        <taxon>Desulfovibrionales</taxon>
        <taxon>Desulfovibrionaceae</taxon>
        <taxon>Lawsonia</taxon>
    </lineage>
</organism>
<protein>
    <recommendedName>
        <fullName evidence="2">precorrin-2 dehydrogenase</fullName>
        <ecNumber evidence="2">1.3.1.76</ecNumber>
    </recommendedName>
</protein>
<feature type="domain" description="Siroheme synthase central" evidence="7">
    <location>
        <begin position="123"/>
        <end position="146"/>
    </location>
</feature>
<dbReference type="Pfam" id="PF13241">
    <property type="entry name" value="NAD_binding_7"/>
    <property type="match status" value="1"/>
</dbReference>
<dbReference type="NCBIfam" id="TIGR01470">
    <property type="entry name" value="cysG_Nterm"/>
    <property type="match status" value="1"/>
</dbReference>
<dbReference type="OrthoDB" id="9815856at2"/>
<dbReference type="PANTHER" id="PTHR35330:SF1">
    <property type="entry name" value="SIROHEME BIOSYNTHESIS PROTEIN MET8"/>
    <property type="match status" value="1"/>
</dbReference>
<evidence type="ECO:0000256" key="1">
    <source>
        <dbReference type="ARBA" id="ARBA00005010"/>
    </source>
</evidence>
<evidence type="ECO:0000259" key="7">
    <source>
        <dbReference type="Pfam" id="PF14824"/>
    </source>
</evidence>
<sequence length="225" mass="25162">MQYYPLFIDLTSANCLIVGAGNVGRRKLYSLIKAHTKHILIVDPLPPGQELKALLKEKTVCYKQRTFITEDILEKTLVFAATNDKKLNQSIATYCNLKGILCNIADAPSKGTFIVPSIVEKNGISIAISTNGNSPALSKKLRKDITEWLGDRYTPIVTLLSRLRPLVLKTSNITLDNTTLFNNILDSALSDAIQQKNRLQCEEILKNTLPNHLQIHIMELLHELV</sequence>
<dbReference type="Gene3D" id="1.10.8.610">
    <property type="entry name" value="SirC, precorrin-2 dehydrogenase, C-terminal helical domain-like"/>
    <property type="match status" value="1"/>
</dbReference>
<comment type="pathway">
    <text evidence="1">Porphyrin-containing compound metabolism; siroheme biosynthesis; sirohydrochlorin from precorrin-2: step 1/1.</text>
</comment>